<accession>A0A8S2G7W3</accession>
<protein>
    <submittedName>
        <fullName evidence="1">Uncharacterized protein</fullName>
    </submittedName>
</protein>
<feature type="non-terminal residue" evidence="1">
    <location>
        <position position="15"/>
    </location>
</feature>
<dbReference type="Proteomes" id="UP000677228">
    <property type="component" value="Unassembled WGS sequence"/>
</dbReference>
<dbReference type="EMBL" id="CAJOBA010090709">
    <property type="protein sequence ID" value="CAF4483268.1"/>
    <property type="molecule type" value="Genomic_DNA"/>
</dbReference>
<comment type="caution">
    <text evidence="1">The sequence shown here is derived from an EMBL/GenBank/DDBJ whole genome shotgun (WGS) entry which is preliminary data.</text>
</comment>
<sequence length="15" mass="1686">MQIRGPCDRRIGAVN</sequence>
<dbReference type="EMBL" id="CAJNOK010063415">
    <property type="protein sequence ID" value="CAF1643753.1"/>
    <property type="molecule type" value="Genomic_DNA"/>
</dbReference>
<evidence type="ECO:0000313" key="1">
    <source>
        <dbReference type="EMBL" id="CAF1643753.1"/>
    </source>
</evidence>
<evidence type="ECO:0000313" key="3">
    <source>
        <dbReference type="Proteomes" id="UP000677228"/>
    </source>
</evidence>
<reference evidence="1" key="1">
    <citation type="submission" date="2021-02" db="EMBL/GenBank/DDBJ databases">
        <authorList>
            <person name="Nowell W R."/>
        </authorList>
    </citation>
    <scope>NUCLEOTIDE SEQUENCE</scope>
</reference>
<name>A0A8S2G7W3_9BILA</name>
<evidence type="ECO:0000313" key="2">
    <source>
        <dbReference type="EMBL" id="CAF4483268.1"/>
    </source>
</evidence>
<gene>
    <name evidence="1" type="ORF">OVA965_LOCUS44439</name>
    <name evidence="2" type="ORF">TMI583_LOCUS47241</name>
</gene>
<dbReference type="Proteomes" id="UP000682733">
    <property type="component" value="Unassembled WGS sequence"/>
</dbReference>
<organism evidence="1 3">
    <name type="scientific">Didymodactylos carnosus</name>
    <dbReference type="NCBI Taxonomy" id="1234261"/>
    <lineage>
        <taxon>Eukaryota</taxon>
        <taxon>Metazoa</taxon>
        <taxon>Spiralia</taxon>
        <taxon>Gnathifera</taxon>
        <taxon>Rotifera</taxon>
        <taxon>Eurotatoria</taxon>
        <taxon>Bdelloidea</taxon>
        <taxon>Philodinida</taxon>
        <taxon>Philodinidae</taxon>
        <taxon>Didymodactylos</taxon>
    </lineage>
</organism>
<proteinExistence type="predicted"/>